<sequence>MTHRDRFLNRISGKSVDRVPFFPDISMWYQWQRYGDEQQWPKVYPPGGIIPPDAEINSRPGIMPERYKDMNLFQIARDVDFGIPIHGYGIFMKTTYKTVKITTETRDKDTITTYVTPKGTLRALTSRADDHSSCTREYMVKSPDDFPILEYIVTDREYTADYARAQTAIDTVDSQGYVNMVVGRSPMGNLVHDYMGIEQTAFALFDEPDKVKRILQVLDENCQRVWPLVAGSPGKVIYLCDNMDEFLIAPDWYRDYFLPYYQRFNEYIHGKTGKKTLTHMDGRMTNLLPMVKDNGFDVLDGCTPAPMNDFEPRTLRAALASRQYAYCGVPSPFFIQRMEEGEILDFAKRIIDEVNDRLILNVGDIMPNRGDIEMVRKIADLTRTYGVC</sequence>
<dbReference type="InterPro" id="IPR000257">
    <property type="entry name" value="Uroporphyrinogen_deCOase"/>
</dbReference>
<proteinExistence type="predicted"/>
<evidence type="ECO:0000259" key="1">
    <source>
        <dbReference type="Pfam" id="PF01208"/>
    </source>
</evidence>
<gene>
    <name evidence="2" type="ORF">A2519_21025</name>
</gene>
<dbReference type="Gene3D" id="3.20.20.210">
    <property type="match status" value="1"/>
</dbReference>
<dbReference type="PANTHER" id="PTHR47099:SF1">
    <property type="entry name" value="METHYLCOBAMIDE:COM METHYLTRANSFERASE MTBA"/>
    <property type="match status" value="1"/>
</dbReference>
<comment type="caution">
    <text evidence="2">The sequence shown here is derived from an EMBL/GenBank/DDBJ whole genome shotgun (WGS) entry which is preliminary data.</text>
</comment>
<organism evidence="2 3">
    <name type="scientific">Candidatus Raymondbacteria bacterium RIFOXYD12_FULL_49_13</name>
    <dbReference type="NCBI Taxonomy" id="1817890"/>
    <lineage>
        <taxon>Bacteria</taxon>
        <taxon>Raymondiibacteriota</taxon>
    </lineage>
</organism>
<dbReference type="GO" id="GO:0006779">
    <property type="term" value="P:porphyrin-containing compound biosynthetic process"/>
    <property type="evidence" value="ECO:0007669"/>
    <property type="project" value="InterPro"/>
</dbReference>
<dbReference type="SUPFAM" id="SSF51726">
    <property type="entry name" value="UROD/MetE-like"/>
    <property type="match status" value="1"/>
</dbReference>
<dbReference type="InterPro" id="IPR052024">
    <property type="entry name" value="Methanogen_methyltrans"/>
</dbReference>
<protein>
    <recommendedName>
        <fullName evidence="1">Uroporphyrinogen decarboxylase (URO-D) domain-containing protein</fullName>
    </recommendedName>
</protein>
<name>A0A1F7FDE0_UNCRA</name>
<feature type="domain" description="Uroporphyrinogen decarboxylase (URO-D)" evidence="1">
    <location>
        <begin position="196"/>
        <end position="384"/>
    </location>
</feature>
<dbReference type="EMBL" id="MFYX01000067">
    <property type="protein sequence ID" value="OGK04663.1"/>
    <property type="molecule type" value="Genomic_DNA"/>
</dbReference>
<dbReference type="InterPro" id="IPR038071">
    <property type="entry name" value="UROD/MetE-like_sf"/>
</dbReference>
<dbReference type="Pfam" id="PF01208">
    <property type="entry name" value="URO-D"/>
    <property type="match status" value="1"/>
</dbReference>
<dbReference type="GO" id="GO:0004853">
    <property type="term" value="F:uroporphyrinogen decarboxylase activity"/>
    <property type="evidence" value="ECO:0007669"/>
    <property type="project" value="InterPro"/>
</dbReference>
<accession>A0A1F7FDE0</accession>
<dbReference type="PANTHER" id="PTHR47099">
    <property type="entry name" value="METHYLCOBAMIDE:COM METHYLTRANSFERASE MTBA"/>
    <property type="match status" value="1"/>
</dbReference>
<dbReference type="Proteomes" id="UP000179243">
    <property type="component" value="Unassembled WGS sequence"/>
</dbReference>
<evidence type="ECO:0000313" key="2">
    <source>
        <dbReference type="EMBL" id="OGK04663.1"/>
    </source>
</evidence>
<evidence type="ECO:0000313" key="3">
    <source>
        <dbReference type="Proteomes" id="UP000179243"/>
    </source>
</evidence>
<reference evidence="2 3" key="1">
    <citation type="journal article" date="2016" name="Nat. Commun.">
        <title>Thousands of microbial genomes shed light on interconnected biogeochemical processes in an aquifer system.</title>
        <authorList>
            <person name="Anantharaman K."/>
            <person name="Brown C.T."/>
            <person name="Hug L.A."/>
            <person name="Sharon I."/>
            <person name="Castelle C.J."/>
            <person name="Probst A.J."/>
            <person name="Thomas B.C."/>
            <person name="Singh A."/>
            <person name="Wilkins M.J."/>
            <person name="Karaoz U."/>
            <person name="Brodie E.L."/>
            <person name="Williams K.H."/>
            <person name="Hubbard S.S."/>
            <person name="Banfield J.F."/>
        </authorList>
    </citation>
    <scope>NUCLEOTIDE SEQUENCE [LARGE SCALE GENOMIC DNA]</scope>
</reference>
<dbReference type="AlphaFoldDB" id="A0A1F7FDE0"/>